<name>A0A139H5B3_9PEZI</name>
<feature type="compositionally biased region" description="Basic and acidic residues" evidence="1">
    <location>
        <begin position="105"/>
        <end position="136"/>
    </location>
</feature>
<gene>
    <name evidence="2" type="ORF">AC578_10560</name>
</gene>
<evidence type="ECO:0000256" key="1">
    <source>
        <dbReference type="SAM" id="MobiDB-lite"/>
    </source>
</evidence>
<dbReference type="AlphaFoldDB" id="A0A139H5B3"/>
<dbReference type="EMBL" id="LFZN01000137">
    <property type="protein sequence ID" value="KXS97663.1"/>
    <property type="molecule type" value="Genomic_DNA"/>
</dbReference>
<proteinExistence type="predicted"/>
<evidence type="ECO:0000313" key="3">
    <source>
        <dbReference type="Proteomes" id="UP000070133"/>
    </source>
</evidence>
<sequence length="136" mass="15135">MNRESTTFDIITFKTWVWLKANAVVGILHHGNPYITGSLNSNDFFLVPQVLPSESGKPEAEGRIADCRQFGYTPPPVTLRYACAHSAPSSNTIFAQRDAGAQHDGQTHGREEEGEVVERDRHREGEGEGERVRRDG</sequence>
<reference evidence="2 3" key="1">
    <citation type="submission" date="2015-07" db="EMBL/GenBank/DDBJ databases">
        <title>Comparative genomics of the Sigatoka disease complex on banana suggests a link between parallel evolutionary changes in Pseudocercospora fijiensis and Pseudocercospora eumusae and increased virulence on the banana host.</title>
        <authorList>
            <person name="Chang T.-C."/>
            <person name="Salvucci A."/>
            <person name="Crous P.W."/>
            <person name="Stergiopoulos I."/>
        </authorList>
    </citation>
    <scope>NUCLEOTIDE SEQUENCE [LARGE SCALE GENOMIC DNA]</scope>
    <source>
        <strain evidence="2 3">CBS 114824</strain>
    </source>
</reference>
<evidence type="ECO:0000313" key="2">
    <source>
        <dbReference type="EMBL" id="KXS97663.1"/>
    </source>
</evidence>
<comment type="caution">
    <text evidence="2">The sequence shown here is derived from an EMBL/GenBank/DDBJ whole genome shotgun (WGS) entry which is preliminary data.</text>
</comment>
<dbReference type="Proteomes" id="UP000070133">
    <property type="component" value="Unassembled WGS sequence"/>
</dbReference>
<organism evidence="2 3">
    <name type="scientific">Pseudocercospora eumusae</name>
    <dbReference type="NCBI Taxonomy" id="321146"/>
    <lineage>
        <taxon>Eukaryota</taxon>
        <taxon>Fungi</taxon>
        <taxon>Dikarya</taxon>
        <taxon>Ascomycota</taxon>
        <taxon>Pezizomycotina</taxon>
        <taxon>Dothideomycetes</taxon>
        <taxon>Dothideomycetidae</taxon>
        <taxon>Mycosphaerellales</taxon>
        <taxon>Mycosphaerellaceae</taxon>
        <taxon>Pseudocercospora</taxon>
    </lineage>
</organism>
<keyword evidence="3" id="KW-1185">Reference proteome</keyword>
<protein>
    <submittedName>
        <fullName evidence="2">Uncharacterized protein</fullName>
    </submittedName>
</protein>
<feature type="region of interest" description="Disordered" evidence="1">
    <location>
        <begin position="93"/>
        <end position="136"/>
    </location>
</feature>
<accession>A0A139H5B3</accession>